<reference evidence="10 11" key="1">
    <citation type="submission" date="2020-08" db="EMBL/GenBank/DDBJ databases">
        <title>A Genomic Blueprint of the Chicken Gut Microbiome.</title>
        <authorList>
            <person name="Gilroy R."/>
            <person name="Ravi A."/>
            <person name="Getino M."/>
            <person name="Pursley I."/>
            <person name="Horton D.L."/>
            <person name="Alikhan N.-F."/>
            <person name="Baker D."/>
            <person name="Gharbi K."/>
            <person name="Hall N."/>
            <person name="Watson M."/>
            <person name="Adriaenssens E.M."/>
            <person name="Foster-Nyarko E."/>
            <person name="Jarju S."/>
            <person name="Secka A."/>
            <person name="Antonio M."/>
            <person name="Oren A."/>
            <person name="Chaudhuri R."/>
            <person name="La Ragione R.M."/>
            <person name="Hildebrand F."/>
            <person name="Pallen M.J."/>
        </authorList>
    </citation>
    <scope>NUCLEOTIDE SEQUENCE [LARGE SCALE GENOMIC DNA]</scope>
    <source>
        <strain evidence="10 11">Sa1BUA8</strain>
    </source>
</reference>
<dbReference type="Pfam" id="PF00005">
    <property type="entry name" value="ABC_tran"/>
    <property type="match status" value="1"/>
</dbReference>
<evidence type="ECO:0000256" key="3">
    <source>
        <dbReference type="ARBA" id="ARBA00022741"/>
    </source>
</evidence>
<accession>A0A9D5UEF9</accession>
<feature type="transmembrane region" description="Helical" evidence="7">
    <location>
        <begin position="148"/>
        <end position="175"/>
    </location>
</feature>
<keyword evidence="11" id="KW-1185">Reference proteome</keyword>
<sequence>MRAVVAAVRFMLTHAWATDRRRLVVASALMTVGYLSSPLVGVALGALTDAVISTDTRVALLLAAVLALLLVSEMLMGHFGHLSVVELSDMQQLHLTDEVTRLTHGSTSLADLENPARVRLLTSVTEGLQRVRVALEASLQLGGAMLQILVTTVIMGMVDPWLLLLPAAALPPVWFADRAQRVLDRARDASADDIRLARHLLSMGTSAATAKEVRLFAAQDLLVDRHGGAWDRTTASLWSAHRRSALLRACGQVWFALAYGGALFVVVRGAAAGGVAIGQVVLVVTLAIQISSQVAGALGLFGALQGAGRTVEQIDELRASVPHEQPAGGAASAPAGLTRGLRVRDLAFTYGGSTRPVLDGVDLDLPAGRTVALVGGNGAGKSTLVKLLCGLYRPSAGSVQVDGVDLSTISRDDWHTRVATLFQDFARLELTLRENVGIGHLPATDDDAELGRALDEARARHLVERSPQGLDQVLGTSYDDGRQLSGGQWQSLGLARTVLRPDPLLVVLDEPASALDAAAEHALFERFSATARRTASLTGAVTVYVSHRFSTVRDADLIVVLDGGKVVETGTHDELVEIDGAYAAMYGLQARAYR</sequence>
<dbReference type="Gene3D" id="1.20.1560.10">
    <property type="entry name" value="ABC transporter type 1, transmembrane domain"/>
    <property type="match status" value="1"/>
</dbReference>
<feature type="transmembrane region" description="Helical" evidence="7">
    <location>
        <begin position="277"/>
        <end position="304"/>
    </location>
</feature>
<evidence type="ECO:0000256" key="4">
    <source>
        <dbReference type="ARBA" id="ARBA00022840"/>
    </source>
</evidence>
<keyword evidence="4 10" id="KW-0067">ATP-binding</keyword>
<dbReference type="GO" id="GO:0015421">
    <property type="term" value="F:ABC-type oligopeptide transporter activity"/>
    <property type="evidence" value="ECO:0007669"/>
    <property type="project" value="TreeGrafter"/>
</dbReference>
<dbReference type="SUPFAM" id="SSF90123">
    <property type="entry name" value="ABC transporter transmembrane region"/>
    <property type="match status" value="1"/>
</dbReference>
<evidence type="ECO:0000313" key="11">
    <source>
        <dbReference type="Proteomes" id="UP000822993"/>
    </source>
</evidence>
<evidence type="ECO:0000256" key="5">
    <source>
        <dbReference type="ARBA" id="ARBA00022989"/>
    </source>
</evidence>
<evidence type="ECO:0000256" key="1">
    <source>
        <dbReference type="ARBA" id="ARBA00004651"/>
    </source>
</evidence>
<dbReference type="PANTHER" id="PTHR43394">
    <property type="entry name" value="ATP-DEPENDENT PERMEASE MDL1, MITOCHONDRIAL"/>
    <property type="match status" value="1"/>
</dbReference>
<dbReference type="AlphaFoldDB" id="A0A9D5UEF9"/>
<dbReference type="Proteomes" id="UP000822993">
    <property type="component" value="Unassembled WGS sequence"/>
</dbReference>
<dbReference type="GO" id="GO:0005524">
    <property type="term" value="F:ATP binding"/>
    <property type="evidence" value="ECO:0007669"/>
    <property type="project" value="UniProtKB-KW"/>
</dbReference>
<feature type="domain" description="ABC transporter" evidence="8">
    <location>
        <begin position="341"/>
        <end position="588"/>
    </location>
</feature>
<proteinExistence type="predicted"/>
<dbReference type="InterPro" id="IPR039421">
    <property type="entry name" value="Type_1_exporter"/>
</dbReference>
<evidence type="ECO:0000256" key="2">
    <source>
        <dbReference type="ARBA" id="ARBA00022692"/>
    </source>
</evidence>
<dbReference type="RefSeq" id="WP_193720785.1">
    <property type="nucleotide sequence ID" value="NZ_JACSPN010000021.1"/>
</dbReference>
<dbReference type="PROSITE" id="PS50929">
    <property type="entry name" value="ABC_TM1F"/>
    <property type="match status" value="1"/>
</dbReference>
<evidence type="ECO:0000313" key="10">
    <source>
        <dbReference type="EMBL" id="MBE7701541.1"/>
    </source>
</evidence>
<evidence type="ECO:0000259" key="9">
    <source>
        <dbReference type="PROSITE" id="PS50929"/>
    </source>
</evidence>
<dbReference type="Gene3D" id="3.40.50.300">
    <property type="entry name" value="P-loop containing nucleotide triphosphate hydrolases"/>
    <property type="match status" value="1"/>
</dbReference>
<dbReference type="PROSITE" id="PS50893">
    <property type="entry name" value="ABC_TRANSPORTER_2"/>
    <property type="match status" value="1"/>
</dbReference>
<dbReference type="SUPFAM" id="SSF52540">
    <property type="entry name" value="P-loop containing nucleoside triphosphate hydrolases"/>
    <property type="match status" value="1"/>
</dbReference>
<evidence type="ECO:0000256" key="7">
    <source>
        <dbReference type="SAM" id="Phobius"/>
    </source>
</evidence>
<dbReference type="InterPro" id="IPR027417">
    <property type="entry name" value="P-loop_NTPase"/>
</dbReference>
<comment type="subcellular location">
    <subcellularLocation>
        <location evidence="1">Cell membrane</location>
        <topology evidence="1">Multi-pass membrane protein</topology>
    </subcellularLocation>
</comment>
<evidence type="ECO:0000259" key="8">
    <source>
        <dbReference type="PROSITE" id="PS50893"/>
    </source>
</evidence>
<dbReference type="GO" id="GO:0016887">
    <property type="term" value="F:ATP hydrolysis activity"/>
    <property type="evidence" value="ECO:0007669"/>
    <property type="project" value="InterPro"/>
</dbReference>
<keyword evidence="5 7" id="KW-1133">Transmembrane helix</keyword>
<feature type="domain" description="ABC transmembrane type-1" evidence="9">
    <location>
        <begin position="24"/>
        <end position="306"/>
    </location>
</feature>
<feature type="transmembrane region" description="Helical" evidence="7">
    <location>
        <begin position="59"/>
        <end position="80"/>
    </location>
</feature>
<keyword evidence="6 7" id="KW-0472">Membrane</keyword>
<dbReference type="GO" id="GO:0005886">
    <property type="term" value="C:plasma membrane"/>
    <property type="evidence" value="ECO:0007669"/>
    <property type="project" value="UniProtKB-SubCell"/>
</dbReference>
<evidence type="ECO:0000256" key="6">
    <source>
        <dbReference type="ARBA" id="ARBA00023136"/>
    </source>
</evidence>
<dbReference type="InterPro" id="IPR011527">
    <property type="entry name" value="ABC1_TM_dom"/>
</dbReference>
<protein>
    <submittedName>
        <fullName evidence="10">ABC transporter ATP-binding protein</fullName>
    </submittedName>
</protein>
<dbReference type="PANTHER" id="PTHR43394:SF1">
    <property type="entry name" value="ATP-BINDING CASSETTE SUB-FAMILY B MEMBER 10, MITOCHONDRIAL"/>
    <property type="match status" value="1"/>
</dbReference>
<dbReference type="InterPro" id="IPR003439">
    <property type="entry name" value="ABC_transporter-like_ATP-bd"/>
</dbReference>
<comment type="caution">
    <text evidence="10">The sequence shown here is derived from an EMBL/GenBank/DDBJ whole genome shotgun (WGS) entry which is preliminary data.</text>
</comment>
<organism evidence="10 11">
    <name type="scientific">Oerskovia douganii</name>
    <dbReference type="NCBI Taxonomy" id="2762210"/>
    <lineage>
        <taxon>Bacteria</taxon>
        <taxon>Bacillati</taxon>
        <taxon>Actinomycetota</taxon>
        <taxon>Actinomycetes</taxon>
        <taxon>Micrococcales</taxon>
        <taxon>Cellulomonadaceae</taxon>
        <taxon>Oerskovia</taxon>
    </lineage>
</organism>
<gene>
    <name evidence="10" type="ORF">H9623_14710</name>
</gene>
<feature type="transmembrane region" description="Helical" evidence="7">
    <location>
        <begin position="27"/>
        <end position="47"/>
    </location>
</feature>
<feature type="transmembrane region" description="Helical" evidence="7">
    <location>
        <begin position="253"/>
        <end position="271"/>
    </location>
</feature>
<dbReference type="EMBL" id="JACSPN010000021">
    <property type="protein sequence ID" value="MBE7701541.1"/>
    <property type="molecule type" value="Genomic_DNA"/>
</dbReference>
<keyword evidence="3" id="KW-0547">Nucleotide-binding</keyword>
<name>A0A9D5UEF9_9CELL</name>
<dbReference type="InterPro" id="IPR003593">
    <property type="entry name" value="AAA+_ATPase"/>
</dbReference>
<keyword evidence="2 7" id="KW-0812">Transmembrane</keyword>
<dbReference type="InterPro" id="IPR036640">
    <property type="entry name" value="ABC1_TM_sf"/>
</dbReference>
<dbReference type="SMART" id="SM00382">
    <property type="entry name" value="AAA"/>
    <property type="match status" value="1"/>
</dbReference>